<dbReference type="VEuPathDB" id="FungiDB:BON22_1087"/>
<name>A0A061BEV0_CYBFA</name>
<reference evidence="2" key="1">
    <citation type="journal article" date="2014" name="Genome Announc.">
        <title>Genome sequence of the yeast Cyberlindnera fabianii (Hansenula fabianii).</title>
        <authorList>
            <person name="Freel K.C."/>
            <person name="Sarilar V."/>
            <person name="Neuveglise C."/>
            <person name="Devillers H."/>
            <person name="Friedrich A."/>
            <person name="Schacherer J."/>
        </authorList>
    </citation>
    <scope>NUCLEOTIDE SEQUENCE</scope>
    <source>
        <strain evidence="2">YJS4271</strain>
    </source>
</reference>
<feature type="region of interest" description="Disordered" evidence="1">
    <location>
        <begin position="898"/>
        <end position="941"/>
    </location>
</feature>
<feature type="region of interest" description="Disordered" evidence="1">
    <location>
        <begin position="170"/>
        <end position="330"/>
    </location>
</feature>
<evidence type="ECO:0000313" key="4">
    <source>
        <dbReference type="Proteomes" id="UP000189513"/>
    </source>
</evidence>
<dbReference type="AlphaFoldDB" id="A0A061BEV0"/>
<feature type="region of interest" description="Disordered" evidence="1">
    <location>
        <begin position="77"/>
        <end position="157"/>
    </location>
</feature>
<feature type="compositionally biased region" description="Polar residues" evidence="1">
    <location>
        <begin position="317"/>
        <end position="330"/>
    </location>
</feature>
<proteinExistence type="predicted"/>
<organism evidence="2">
    <name type="scientific">Cyberlindnera fabianii</name>
    <name type="common">Yeast</name>
    <name type="synonym">Hansenula fabianii</name>
    <dbReference type="NCBI Taxonomy" id="36022"/>
    <lineage>
        <taxon>Eukaryota</taxon>
        <taxon>Fungi</taxon>
        <taxon>Dikarya</taxon>
        <taxon>Ascomycota</taxon>
        <taxon>Saccharomycotina</taxon>
        <taxon>Saccharomycetes</taxon>
        <taxon>Phaffomycetales</taxon>
        <taxon>Phaffomycetaceae</taxon>
        <taxon>Cyberlindnera</taxon>
    </lineage>
</organism>
<gene>
    <name evidence="3" type="ORF">BON22_1087</name>
    <name evidence="2" type="ORF">CYFA0S_18e02146g</name>
</gene>
<feature type="compositionally biased region" description="Low complexity" evidence="1">
    <location>
        <begin position="213"/>
        <end position="224"/>
    </location>
</feature>
<feature type="compositionally biased region" description="Low complexity" evidence="1">
    <location>
        <begin position="253"/>
        <end position="270"/>
    </location>
</feature>
<reference evidence="3" key="3">
    <citation type="submission" date="2017-01" db="EMBL/GenBank/DDBJ databases">
        <authorList>
            <person name="Mah S.A."/>
            <person name="Swanson W.J."/>
            <person name="Moy G.W."/>
            <person name="Vacquier V.D."/>
        </authorList>
    </citation>
    <scope>NUCLEOTIDE SEQUENCE [LARGE SCALE GENOMIC DNA]</scope>
    <source>
        <strain evidence="3">65</strain>
    </source>
</reference>
<evidence type="ECO:0000313" key="2">
    <source>
        <dbReference type="EMBL" id="CDR45474.1"/>
    </source>
</evidence>
<feature type="compositionally biased region" description="Basic and acidic residues" evidence="1">
    <location>
        <begin position="80"/>
        <end position="102"/>
    </location>
</feature>
<feature type="compositionally biased region" description="Low complexity" evidence="1">
    <location>
        <begin position="912"/>
        <end position="927"/>
    </location>
</feature>
<feature type="compositionally biased region" description="Polar residues" evidence="1">
    <location>
        <begin position="233"/>
        <end position="252"/>
    </location>
</feature>
<feature type="compositionally biased region" description="Polar residues" evidence="1">
    <location>
        <begin position="271"/>
        <end position="304"/>
    </location>
</feature>
<feature type="compositionally biased region" description="Low complexity" evidence="1">
    <location>
        <begin position="306"/>
        <end position="316"/>
    </location>
</feature>
<dbReference type="EMBL" id="LK052903">
    <property type="protein sequence ID" value="CDR45474.1"/>
    <property type="molecule type" value="Genomic_DNA"/>
</dbReference>
<accession>A0A061BEV0</accession>
<reference evidence="4" key="2">
    <citation type="journal article" date="2017" name="Genome Announc.">
        <title>Genome sequences of Cyberlindnera fabianii 65, Pichia kudriavzevii 129, and Saccharomyces cerevisiae 131 isolated from fermented masau fruits in Zimbabwe.</title>
        <authorList>
            <person name="van Rijswijck I.M.H."/>
            <person name="Derks M.F.L."/>
            <person name="Abee T."/>
            <person name="de Ridder D."/>
            <person name="Smid E.J."/>
        </authorList>
    </citation>
    <scope>NUCLEOTIDE SEQUENCE [LARGE SCALE GENOMIC DNA]</scope>
    <source>
        <strain evidence="4">65</strain>
    </source>
</reference>
<dbReference type="Proteomes" id="UP000189513">
    <property type="component" value="Unassembled WGS sequence"/>
</dbReference>
<dbReference type="EMBL" id="MPUK01000002">
    <property type="protein sequence ID" value="ONH68993.1"/>
    <property type="molecule type" value="Genomic_DNA"/>
</dbReference>
<sequence>MQEHQWPQEPRAYVKTLPSGDRVQILIPTVRINDNKTTIHNATAFEKTTDLTFKRFLERYLTQIGTEDNQPLVNDNSVSKIKEESTPTRRAKLDASKTKQLEQVEPPSTTLPRPKIATKETIVSSTATPIAQPPAHQVSLDQQTPSRKRPLTLEEEERSNGVIFISQRFKKGARVKKEKSDRKIPATNGNPQQHDPTPPAIEVAPLQVSREASSNSSSITTSNGPSPPDPVTSIVSTSNTAQTSNAHLQDTHQNGQLESQEQSQGQTQGQASAPSVETRVPIQQTLSNSQTVDQYPITQATDRPSATAVTTTTNTTHQPNETPRMTPNSSSRAGLIVRLSDPIYECQLPLSRKTFMRPQRPLLYTPVTSEEDISKLVGNLALYLVSTDSVYETLNSHSFRQLLCFIPMIQQLKIDDFSLMKSHITRTAQWVLTTQYTHNFCAPNVSQIHMIIHPTDKGDYLIARTTDVMSFKEYVICFLPTTPAVRIKERVDHLMKNFAEFATRYRFIRKVTSLTVEDATFWSQVSSRRYQIAKDFSVELELGILQMFEMAIGIILAGCNVPCMLGGEHSMIDALVNAQPNNYPSLLGLYQDVRKIVITITSSTQVLQKYNQLKAQMDLASGKASRHIDFIAKLPETPHNDQIVNVLTVALDNSSIIMKIWGSIDSRGQKTFWSQVKTWRNFFAGVIDIHWLMTTNEALVPSLYQVQVMDFIINRCKSMEILLRGCREDQSFISETFTRTYKLLRPDPLYVVSSLVMKRTIFNFPYEPAIASAVKLCGEHFRSQGWPYAEFDRLVGQNKMQTVPLPFTKEFKESFPFLTRLLIQNVNLSPSIMARKKFLMIGPTQLDFDTKQLCSKDISNVAILRSYHNPDVLVFGNPDHVVWKYACLSAPNSHVPTPIPASVNTSNSQKDPPASAPTNSNPSATSNGDGVDIIEVLSEEE</sequence>
<evidence type="ECO:0000313" key="3">
    <source>
        <dbReference type="EMBL" id="ONH68993.1"/>
    </source>
</evidence>
<keyword evidence="4" id="KW-1185">Reference proteome</keyword>
<evidence type="ECO:0000256" key="1">
    <source>
        <dbReference type="SAM" id="MobiDB-lite"/>
    </source>
</evidence>
<protein>
    <submittedName>
        <fullName evidence="2">CYFA0S18e02146g1_1</fullName>
    </submittedName>
    <submittedName>
        <fullName evidence="3">Pleckstrin y domain-containing family M member 1</fullName>
    </submittedName>
</protein>